<dbReference type="PROSITE" id="PS50850">
    <property type="entry name" value="MFS"/>
    <property type="match status" value="1"/>
</dbReference>
<dbReference type="AlphaFoldDB" id="A0A928UYV2"/>
<evidence type="ECO:0000256" key="2">
    <source>
        <dbReference type="ARBA" id="ARBA00006236"/>
    </source>
</evidence>
<keyword evidence="5 8" id="KW-0812">Transmembrane</keyword>
<dbReference type="InterPro" id="IPR036259">
    <property type="entry name" value="MFS_trans_sf"/>
</dbReference>
<dbReference type="Gene3D" id="1.20.1720.10">
    <property type="entry name" value="Multidrug resistance protein D"/>
    <property type="match status" value="1"/>
</dbReference>
<feature type="transmembrane region" description="Helical" evidence="8">
    <location>
        <begin position="7"/>
        <end position="25"/>
    </location>
</feature>
<feature type="transmembrane region" description="Helical" evidence="8">
    <location>
        <begin position="214"/>
        <end position="239"/>
    </location>
</feature>
<accession>A0A928UYV2</accession>
<name>A0A928UYV2_9GAMM</name>
<dbReference type="SUPFAM" id="SSF103473">
    <property type="entry name" value="MFS general substrate transporter"/>
    <property type="match status" value="1"/>
</dbReference>
<dbReference type="InterPro" id="IPR020846">
    <property type="entry name" value="MFS_dom"/>
</dbReference>
<evidence type="ECO:0000256" key="3">
    <source>
        <dbReference type="ARBA" id="ARBA00022448"/>
    </source>
</evidence>
<keyword evidence="6 8" id="KW-1133">Transmembrane helix</keyword>
<dbReference type="GO" id="GO:1990961">
    <property type="term" value="P:xenobiotic detoxification by transmembrane export across the plasma membrane"/>
    <property type="evidence" value="ECO:0007669"/>
    <property type="project" value="InterPro"/>
</dbReference>
<feature type="transmembrane region" description="Helical" evidence="8">
    <location>
        <begin position="138"/>
        <end position="158"/>
    </location>
</feature>
<comment type="caution">
    <text evidence="10">The sequence shown here is derived from an EMBL/GenBank/DDBJ whole genome shotgun (WGS) entry which is preliminary data.</text>
</comment>
<gene>
    <name evidence="10" type="ORF">C4F51_00940</name>
</gene>
<evidence type="ECO:0000256" key="7">
    <source>
        <dbReference type="ARBA" id="ARBA00023136"/>
    </source>
</evidence>
<dbReference type="GO" id="GO:0005886">
    <property type="term" value="C:plasma membrane"/>
    <property type="evidence" value="ECO:0007669"/>
    <property type="project" value="UniProtKB-SubCell"/>
</dbReference>
<feature type="domain" description="Major facilitator superfamily (MFS) profile" evidence="9">
    <location>
        <begin position="10"/>
        <end position="390"/>
    </location>
</feature>
<keyword evidence="7 8" id="KW-0472">Membrane</keyword>
<keyword evidence="8" id="KW-0997">Cell inner membrane</keyword>
<keyword evidence="11" id="KW-1185">Reference proteome</keyword>
<evidence type="ECO:0000259" key="9">
    <source>
        <dbReference type="PROSITE" id="PS50850"/>
    </source>
</evidence>
<feature type="transmembrane region" description="Helical" evidence="8">
    <location>
        <begin position="303"/>
        <end position="319"/>
    </location>
</feature>
<evidence type="ECO:0000313" key="10">
    <source>
        <dbReference type="EMBL" id="MBE8715750.1"/>
    </source>
</evidence>
<comment type="similarity">
    <text evidence="2 8">Belongs to the major facilitator superfamily. Bcr/CmlA family.</text>
</comment>
<feature type="transmembrane region" description="Helical" evidence="8">
    <location>
        <begin position="365"/>
        <end position="386"/>
    </location>
</feature>
<dbReference type="CDD" id="cd17320">
    <property type="entry name" value="MFS_MdfA_MDR_like"/>
    <property type="match status" value="1"/>
</dbReference>
<feature type="transmembrane region" description="Helical" evidence="8">
    <location>
        <begin position="245"/>
        <end position="264"/>
    </location>
</feature>
<evidence type="ECO:0000256" key="8">
    <source>
        <dbReference type="RuleBase" id="RU365088"/>
    </source>
</evidence>
<dbReference type="Proteomes" id="UP000652567">
    <property type="component" value="Unassembled WGS sequence"/>
</dbReference>
<evidence type="ECO:0000256" key="1">
    <source>
        <dbReference type="ARBA" id="ARBA00004651"/>
    </source>
</evidence>
<feature type="transmembrane region" description="Helical" evidence="8">
    <location>
        <begin position="76"/>
        <end position="94"/>
    </location>
</feature>
<protein>
    <recommendedName>
        <fullName evidence="8">Bcr/CflA family efflux transporter</fullName>
    </recommendedName>
</protein>
<dbReference type="GO" id="GO:0042910">
    <property type="term" value="F:xenobiotic transmembrane transporter activity"/>
    <property type="evidence" value="ECO:0007669"/>
    <property type="project" value="InterPro"/>
</dbReference>
<feature type="transmembrane region" description="Helical" evidence="8">
    <location>
        <begin position="106"/>
        <end position="126"/>
    </location>
</feature>
<feature type="transmembrane region" description="Helical" evidence="8">
    <location>
        <begin position="45"/>
        <end position="64"/>
    </location>
</feature>
<evidence type="ECO:0000256" key="5">
    <source>
        <dbReference type="ARBA" id="ARBA00022692"/>
    </source>
</evidence>
<evidence type="ECO:0000256" key="4">
    <source>
        <dbReference type="ARBA" id="ARBA00022475"/>
    </source>
</evidence>
<feature type="transmembrane region" description="Helical" evidence="8">
    <location>
        <begin position="276"/>
        <end position="297"/>
    </location>
</feature>
<proteinExistence type="inferred from homology"/>
<feature type="transmembrane region" description="Helical" evidence="8">
    <location>
        <begin position="340"/>
        <end position="359"/>
    </location>
</feature>
<dbReference type="PANTHER" id="PTHR42718">
    <property type="entry name" value="MAJOR FACILITATOR SUPERFAMILY MULTIDRUG TRANSPORTER MFSC"/>
    <property type="match status" value="1"/>
</dbReference>
<dbReference type="EMBL" id="PRDL01000001">
    <property type="protein sequence ID" value="MBE8715750.1"/>
    <property type="molecule type" value="Genomic_DNA"/>
</dbReference>
<dbReference type="Pfam" id="PF07690">
    <property type="entry name" value="MFS_1"/>
    <property type="match status" value="1"/>
</dbReference>
<evidence type="ECO:0000256" key="6">
    <source>
        <dbReference type="ARBA" id="ARBA00022989"/>
    </source>
</evidence>
<sequence>MHTAQPRIGLIILLASVIAITPLAVDMYLPAMPIMALSMDTHISQIQQSLSIFLAAYATGMLLFGPLADRFGRRPLAMLGLSGFAIASLALTQVDSIEWFLLWRSVQALSGAAATVVVPGIIRYLYQEHTAKGMSYMSLIMMIAPLAAPAIGSLILWIGHWHGIFLLLAIYAITIAILCWRWLPEIRPEASDTPKPGFIESYATVFSRRHTRPLIATILFTSFSFFCFLTAVPFVYIQYFGANEQMFSVLFGLNVCLLMLANTVNSRVVTRVGPEVMLKIGLGGALVFATALCTVIFLELGLWPAVLCIGPLMASLSLVSTNTDAMIIMQFPDHSGTATAVTGTLRFGAGALAGPLLAWCYTGTPVPFALLMSSGVVGVLCCRLWARRYHQHR</sequence>
<evidence type="ECO:0000313" key="11">
    <source>
        <dbReference type="Proteomes" id="UP000652567"/>
    </source>
</evidence>
<keyword evidence="3 8" id="KW-0813">Transport</keyword>
<comment type="subcellular location">
    <subcellularLocation>
        <location evidence="8">Cell inner membrane</location>
        <topology evidence="8">Multi-pass membrane protein</topology>
    </subcellularLocation>
    <subcellularLocation>
        <location evidence="1">Cell membrane</location>
        <topology evidence="1">Multi-pass membrane protein</topology>
    </subcellularLocation>
</comment>
<keyword evidence="4" id="KW-1003">Cell membrane</keyword>
<feature type="transmembrane region" description="Helical" evidence="8">
    <location>
        <begin position="164"/>
        <end position="183"/>
    </location>
</feature>
<dbReference type="RefSeq" id="WP_193906340.1">
    <property type="nucleotide sequence ID" value="NZ_PRDL01000001.1"/>
</dbReference>
<reference evidence="10" key="1">
    <citation type="submission" date="2018-07" db="EMBL/GenBank/DDBJ databases">
        <title>Genome assembly of strain Ka43.</title>
        <authorList>
            <person name="Kukolya J."/>
            <person name="Nagy I."/>
            <person name="Horvath B."/>
            <person name="Toth A."/>
        </authorList>
    </citation>
    <scope>NUCLEOTIDE SEQUENCE</scope>
    <source>
        <strain evidence="10">KB43</strain>
    </source>
</reference>
<organism evidence="10 11">
    <name type="scientific">Cellvibrio polysaccharolyticus</name>
    <dbReference type="NCBI Taxonomy" id="2082724"/>
    <lineage>
        <taxon>Bacteria</taxon>
        <taxon>Pseudomonadati</taxon>
        <taxon>Pseudomonadota</taxon>
        <taxon>Gammaproteobacteria</taxon>
        <taxon>Cellvibrionales</taxon>
        <taxon>Cellvibrionaceae</taxon>
        <taxon>Cellvibrio</taxon>
    </lineage>
</organism>
<dbReference type="InterPro" id="IPR011701">
    <property type="entry name" value="MFS"/>
</dbReference>
<dbReference type="InterPro" id="IPR004812">
    <property type="entry name" value="Efflux_drug-R_Bcr/CmlA"/>
</dbReference>
<dbReference type="NCBIfam" id="TIGR00710">
    <property type="entry name" value="efflux_Bcr_CflA"/>
    <property type="match status" value="1"/>
</dbReference>
<dbReference type="PANTHER" id="PTHR42718:SF9">
    <property type="entry name" value="MAJOR FACILITATOR SUPERFAMILY MULTIDRUG TRANSPORTER MFSC"/>
    <property type="match status" value="1"/>
</dbReference>